<feature type="region of interest" description="Disordered" evidence="1">
    <location>
        <begin position="43"/>
        <end position="69"/>
    </location>
</feature>
<comment type="caution">
    <text evidence="2">The sequence shown here is derived from an EMBL/GenBank/DDBJ whole genome shotgun (WGS) entry which is preliminary data.</text>
</comment>
<gene>
    <name evidence="2" type="ORF">AAFF_G00077090</name>
</gene>
<evidence type="ECO:0000313" key="2">
    <source>
        <dbReference type="EMBL" id="KAJ8392345.1"/>
    </source>
</evidence>
<dbReference type="Proteomes" id="UP001221898">
    <property type="component" value="Unassembled WGS sequence"/>
</dbReference>
<protein>
    <submittedName>
        <fullName evidence="2">Uncharacterized protein</fullName>
    </submittedName>
</protein>
<name>A0AAD7RY64_9TELE</name>
<dbReference type="AlphaFoldDB" id="A0AAD7RY64"/>
<dbReference type="EMBL" id="JAINUG010000147">
    <property type="protein sequence ID" value="KAJ8392345.1"/>
    <property type="molecule type" value="Genomic_DNA"/>
</dbReference>
<proteinExistence type="predicted"/>
<accession>A0AAD7RY64</accession>
<evidence type="ECO:0000313" key="3">
    <source>
        <dbReference type="Proteomes" id="UP001221898"/>
    </source>
</evidence>
<evidence type="ECO:0000256" key="1">
    <source>
        <dbReference type="SAM" id="MobiDB-lite"/>
    </source>
</evidence>
<sequence>MDSAPVVSRGPTLGASANTFVPDEAERFLQGHLLLTCTERSTDITAGERRSAPSLSLPCTMAPPVPPSD</sequence>
<reference evidence="2" key="1">
    <citation type="journal article" date="2023" name="Science">
        <title>Genome structures resolve the early diversification of teleost fishes.</title>
        <authorList>
            <person name="Parey E."/>
            <person name="Louis A."/>
            <person name="Montfort J."/>
            <person name="Bouchez O."/>
            <person name="Roques C."/>
            <person name="Iampietro C."/>
            <person name="Lluch J."/>
            <person name="Castinel A."/>
            <person name="Donnadieu C."/>
            <person name="Desvignes T."/>
            <person name="Floi Bucao C."/>
            <person name="Jouanno E."/>
            <person name="Wen M."/>
            <person name="Mejri S."/>
            <person name="Dirks R."/>
            <person name="Jansen H."/>
            <person name="Henkel C."/>
            <person name="Chen W.J."/>
            <person name="Zahm M."/>
            <person name="Cabau C."/>
            <person name="Klopp C."/>
            <person name="Thompson A.W."/>
            <person name="Robinson-Rechavi M."/>
            <person name="Braasch I."/>
            <person name="Lecointre G."/>
            <person name="Bobe J."/>
            <person name="Postlethwait J.H."/>
            <person name="Berthelot C."/>
            <person name="Roest Crollius H."/>
            <person name="Guiguen Y."/>
        </authorList>
    </citation>
    <scope>NUCLEOTIDE SEQUENCE</scope>
    <source>
        <strain evidence="2">NC1722</strain>
    </source>
</reference>
<organism evidence="2 3">
    <name type="scientific">Aldrovandia affinis</name>
    <dbReference type="NCBI Taxonomy" id="143900"/>
    <lineage>
        <taxon>Eukaryota</taxon>
        <taxon>Metazoa</taxon>
        <taxon>Chordata</taxon>
        <taxon>Craniata</taxon>
        <taxon>Vertebrata</taxon>
        <taxon>Euteleostomi</taxon>
        <taxon>Actinopterygii</taxon>
        <taxon>Neopterygii</taxon>
        <taxon>Teleostei</taxon>
        <taxon>Notacanthiformes</taxon>
        <taxon>Halosauridae</taxon>
        <taxon>Aldrovandia</taxon>
    </lineage>
</organism>
<keyword evidence="3" id="KW-1185">Reference proteome</keyword>